<comment type="caution">
    <text evidence="2">The sequence shown here is derived from an EMBL/GenBank/DDBJ whole genome shotgun (WGS) entry which is preliminary data.</text>
</comment>
<organism evidence="2 3">
    <name type="scientific">Prorocentrum cordatum</name>
    <dbReference type="NCBI Taxonomy" id="2364126"/>
    <lineage>
        <taxon>Eukaryota</taxon>
        <taxon>Sar</taxon>
        <taxon>Alveolata</taxon>
        <taxon>Dinophyceae</taxon>
        <taxon>Prorocentrales</taxon>
        <taxon>Prorocentraceae</taxon>
        <taxon>Prorocentrum</taxon>
    </lineage>
</organism>
<sequence>MSASINHVPRRCYTHPGHVSLQWGRGISHLLLALRRPSRRKPGADKSAMAASLFFPSSAPAACISDSLPLFPSPPACPASSFTPLGPDAGEEVHKSKVHGAGGSEWTVLRRGGLRDKRLLWTFAHGMGSEALTWEAIEAAAVVGTVEPQVPVVTRPEFFRCALKTVHLVAAELRERSRELDQRIAEERAAMMGTAPGAPLGPDGLPIPRRPPAAYAGPRGSSSREGSASSSGSGSGRSGSGSRSSSRGSHWSLASGPGAADCHARRGGAGTAGGAAAAATGSAAAHAAAAPGVGRARCAPPAADGGPLCAAPAAAPEPRHGLEELFHPEMTHMCATASSRIDRLYLNHHASEQIDRELQAVALEWQRDLSAHRVPSWLPGASQSGSGADAPAAGLPLADQAEDGLGVVMRCIRASEQGSLADTSQCLLRRPLMSSLAADPYDLHGNSTTSPRALREHAVELAQEAAPRLLREAQGDAGEGDALQIRRKRQRGTRLLYKLAPGRSSGVGAIIDERGSVVTGAADVEWVAEDAADQELQGSPHGAVHELQLRPSLRKHMARARVWGRLGLFFLSLPA</sequence>
<evidence type="ECO:0000256" key="1">
    <source>
        <dbReference type="SAM" id="MobiDB-lite"/>
    </source>
</evidence>
<protein>
    <submittedName>
        <fullName evidence="2">Uncharacterized protein</fullName>
    </submittedName>
</protein>
<feature type="compositionally biased region" description="Low complexity" evidence="1">
    <location>
        <begin position="240"/>
        <end position="249"/>
    </location>
</feature>
<reference evidence="2" key="1">
    <citation type="submission" date="2023-10" db="EMBL/GenBank/DDBJ databases">
        <authorList>
            <person name="Chen Y."/>
            <person name="Shah S."/>
            <person name="Dougan E. K."/>
            <person name="Thang M."/>
            <person name="Chan C."/>
        </authorList>
    </citation>
    <scope>NUCLEOTIDE SEQUENCE [LARGE SCALE GENOMIC DNA]</scope>
</reference>
<keyword evidence="3" id="KW-1185">Reference proteome</keyword>
<accession>A0ABN9XT06</accession>
<feature type="compositionally biased region" description="Low complexity" evidence="1">
    <location>
        <begin position="193"/>
        <end position="232"/>
    </location>
</feature>
<feature type="region of interest" description="Disordered" evidence="1">
    <location>
        <begin position="191"/>
        <end position="274"/>
    </location>
</feature>
<dbReference type="EMBL" id="CAUYUJ010020948">
    <property type="protein sequence ID" value="CAK0901541.1"/>
    <property type="molecule type" value="Genomic_DNA"/>
</dbReference>
<gene>
    <name evidence="2" type="ORF">PCOR1329_LOCUS78464</name>
</gene>
<evidence type="ECO:0000313" key="2">
    <source>
        <dbReference type="EMBL" id="CAK0901541.1"/>
    </source>
</evidence>
<dbReference type="Proteomes" id="UP001189429">
    <property type="component" value="Unassembled WGS sequence"/>
</dbReference>
<name>A0ABN9XT06_9DINO</name>
<proteinExistence type="predicted"/>
<evidence type="ECO:0000313" key="3">
    <source>
        <dbReference type="Proteomes" id="UP001189429"/>
    </source>
</evidence>